<evidence type="ECO:0000259" key="7">
    <source>
        <dbReference type="Pfam" id="PF13505"/>
    </source>
</evidence>
<keyword evidence="4" id="KW-0998">Cell outer membrane</keyword>
<dbReference type="PANTHER" id="PTHR34001">
    <property type="entry name" value="BLL7405 PROTEIN"/>
    <property type="match status" value="1"/>
</dbReference>
<gene>
    <name evidence="8" type="ORF">SAMN05444158_1559</name>
</gene>
<comment type="similarity">
    <text evidence="5">Belongs to the Omp25/RopB family.</text>
</comment>
<evidence type="ECO:0000256" key="1">
    <source>
        <dbReference type="ARBA" id="ARBA00004442"/>
    </source>
</evidence>
<reference evidence="9" key="1">
    <citation type="submission" date="2016-10" db="EMBL/GenBank/DDBJ databases">
        <authorList>
            <person name="Varghese N."/>
            <person name="Submissions S."/>
        </authorList>
    </citation>
    <scope>NUCLEOTIDE SEQUENCE [LARGE SCALE GENOMIC DNA]</scope>
    <source>
        <strain evidence="9">GAS369</strain>
    </source>
</reference>
<evidence type="ECO:0000313" key="8">
    <source>
        <dbReference type="EMBL" id="SDS27735.1"/>
    </source>
</evidence>
<feature type="domain" description="Outer membrane protein beta-barrel" evidence="7">
    <location>
        <begin position="12"/>
        <end position="227"/>
    </location>
</feature>
<dbReference type="InterPro" id="IPR051692">
    <property type="entry name" value="OMP-like"/>
</dbReference>
<evidence type="ECO:0000256" key="6">
    <source>
        <dbReference type="SAM" id="SignalP"/>
    </source>
</evidence>
<protein>
    <submittedName>
        <fullName evidence="8">Outer membrane immunogenic protein</fullName>
    </submittedName>
</protein>
<evidence type="ECO:0000256" key="3">
    <source>
        <dbReference type="ARBA" id="ARBA00023136"/>
    </source>
</evidence>
<dbReference type="SUPFAM" id="SSF56925">
    <property type="entry name" value="OMPA-like"/>
    <property type="match status" value="1"/>
</dbReference>
<evidence type="ECO:0000256" key="5">
    <source>
        <dbReference type="ARBA" id="ARBA00038306"/>
    </source>
</evidence>
<dbReference type="InterPro" id="IPR027385">
    <property type="entry name" value="Beta-barrel_OMP"/>
</dbReference>
<name>A0A1H1QWL7_9BRAD</name>
<dbReference type="Proteomes" id="UP000243904">
    <property type="component" value="Chromosome I"/>
</dbReference>
<accession>A0A1H1QWL7</accession>
<evidence type="ECO:0000313" key="9">
    <source>
        <dbReference type="Proteomes" id="UP000243904"/>
    </source>
</evidence>
<keyword evidence="3" id="KW-0472">Membrane</keyword>
<feature type="signal peptide" evidence="6">
    <location>
        <begin position="1"/>
        <end position="20"/>
    </location>
</feature>
<dbReference type="Gene3D" id="2.40.160.20">
    <property type="match status" value="1"/>
</dbReference>
<dbReference type="PANTHER" id="PTHR34001:SF3">
    <property type="entry name" value="BLL7405 PROTEIN"/>
    <property type="match status" value="1"/>
</dbReference>
<proteinExistence type="inferred from homology"/>
<dbReference type="EMBL" id="LT629750">
    <property type="protein sequence ID" value="SDS27735.1"/>
    <property type="molecule type" value="Genomic_DNA"/>
</dbReference>
<dbReference type="InterPro" id="IPR011250">
    <property type="entry name" value="OMP/PagP_B-barrel"/>
</dbReference>
<dbReference type="GO" id="GO:0009279">
    <property type="term" value="C:cell outer membrane"/>
    <property type="evidence" value="ECO:0007669"/>
    <property type="project" value="UniProtKB-SubCell"/>
</dbReference>
<evidence type="ECO:0000256" key="4">
    <source>
        <dbReference type="ARBA" id="ARBA00023237"/>
    </source>
</evidence>
<comment type="subcellular location">
    <subcellularLocation>
        <location evidence="1">Cell outer membrane</location>
    </subcellularLocation>
</comment>
<organism evidence="8 9">
    <name type="scientific">Bradyrhizobium canariense</name>
    <dbReference type="NCBI Taxonomy" id="255045"/>
    <lineage>
        <taxon>Bacteria</taxon>
        <taxon>Pseudomonadati</taxon>
        <taxon>Pseudomonadota</taxon>
        <taxon>Alphaproteobacteria</taxon>
        <taxon>Hyphomicrobiales</taxon>
        <taxon>Nitrobacteraceae</taxon>
        <taxon>Bradyrhizobium</taxon>
    </lineage>
</organism>
<feature type="chain" id="PRO_5009258158" evidence="6">
    <location>
        <begin position="21"/>
        <end position="235"/>
    </location>
</feature>
<keyword evidence="9" id="KW-1185">Reference proteome</keyword>
<dbReference type="Pfam" id="PF13505">
    <property type="entry name" value="OMP_b-brl"/>
    <property type="match status" value="1"/>
</dbReference>
<dbReference type="AlphaFoldDB" id="A0A1H1QWL7"/>
<evidence type="ECO:0000256" key="2">
    <source>
        <dbReference type="ARBA" id="ARBA00022729"/>
    </source>
</evidence>
<sequence>MKNLFLASVAIVAISTAASAADLAPYTKAPAPIINPGVNWSGFYIGAMGGYGWSDHVRASIGGLTATGSTNDINGGFGGGTIGYNWQMSQWVFGLEADAAGADISDSDTALGVTLTEKVDAFGSATGRIGYAVGPALFYAKGGYAWADNKISASAVGFGTVFSESHFHSGWTVGGGLEYMFAPNWSGKVEYMYADYSNETYLGAFVPGGIGFGAAFHTVKAGINYHFGGPVVARY</sequence>
<keyword evidence="2 6" id="KW-0732">Signal</keyword>
<dbReference type="RefSeq" id="WP_146686820.1">
    <property type="nucleotide sequence ID" value="NZ_LT629750.1"/>
</dbReference>